<protein>
    <submittedName>
        <fullName evidence="2">Uncharacterized protein</fullName>
    </submittedName>
</protein>
<feature type="compositionally biased region" description="Polar residues" evidence="1">
    <location>
        <begin position="37"/>
        <end position="47"/>
    </location>
</feature>
<proteinExistence type="predicted"/>
<accession>A0A9Q3KUZ8</accession>
<feature type="region of interest" description="Disordered" evidence="1">
    <location>
        <begin position="1"/>
        <end position="47"/>
    </location>
</feature>
<comment type="caution">
    <text evidence="2">The sequence shown here is derived from an EMBL/GenBank/DDBJ whole genome shotgun (WGS) entry which is preliminary data.</text>
</comment>
<evidence type="ECO:0000256" key="1">
    <source>
        <dbReference type="SAM" id="MobiDB-lite"/>
    </source>
</evidence>
<name>A0A9Q3KUZ8_9BASI</name>
<feature type="compositionally biased region" description="Polar residues" evidence="1">
    <location>
        <begin position="18"/>
        <end position="29"/>
    </location>
</feature>
<dbReference type="EMBL" id="AVOT02124586">
    <property type="protein sequence ID" value="MBW0586676.1"/>
    <property type="molecule type" value="Genomic_DNA"/>
</dbReference>
<dbReference type="Proteomes" id="UP000765509">
    <property type="component" value="Unassembled WGS sequence"/>
</dbReference>
<dbReference type="AlphaFoldDB" id="A0A9Q3KUZ8"/>
<gene>
    <name evidence="2" type="ORF">O181_126391</name>
</gene>
<keyword evidence="3" id="KW-1185">Reference proteome</keyword>
<reference evidence="2" key="1">
    <citation type="submission" date="2021-03" db="EMBL/GenBank/DDBJ databases">
        <title>Draft genome sequence of rust myrtle Austropuccinia psidii MF-1, a brazilian biotype.</title>
        <authorList>
            <person name="Quecine M.C."/>
            <person name="Pachon D.M.R."/>
            <person name="Bonatelli M.L."/>
            <person name="Correr F.H."/>
            <person name="Franceschini L.M."/>
            <person name="Leite T.F."/>
            <person name="Margarido G.R.A."/>
            <person name="Almeida C.A."/>
            <person name="Ferrarezi J.A."/>
            <person name="Labate C.A."/>
        </authorList>
    </citation>
    <scope>NUCLEOTIDE SEQUENCE</scope>
    <source>
        <strain evidence="2">MF-1</strain>
    </source>
</reference>
<evidence type="ECO:0000313" key="2">
    <source>
        <dbReference type="EMBL" id="MBW0586676.1"/>
    </source>
</evidence>
<evidence type="ECO:0000313" key="3">
    <source>
        <dbReference type="Proteomes" id="UP000765509"/>
    </source>
</evidence>
<sequence>MGTKLAINHSGPKFGQGSPWTTFQPMDSVNHQREPDQLSQHSPQLTGNSFHSSMHPVLKVAGVVHIWYYIPLCTIFSQQFNGDVFRTIFHLFNSRSQNPTPTSKEDFLINQSGNLWKQSEEHSRTPTPWLCRNWVGN</sequence>
<organism evidence="2 3">
    <name type="scientific">Austropuccinia psidii MF-1</name>
    <dbReference type="NCBI Taxonomy" id="1389203"/>
    <lineage>
        <taxon>Eukaryota</taxon>
        <taxon>Fungi</taxon>
        <taxon>Dikarya</taxon>
        <taxon>Basidiomycota</taxon>
        <taxon>Pucciniomycotina</taxon>
        <taxon>Pucciniomycetes</taxon>
        <taxon>Pucciniales</taxon>
        <taxon>Sphaerophragmiaceae</taxon>
        <taxon>Austropuccinia</taxon>
    </lineage>
</organism>